<dbReference type="GO" id="GO:0005524">
    <property type="term" value="F:ATP binding"/>
    <property type="evidence" value="ECO:0007669"/>
    <property type="project" value="InterPro"/>
</dbReference>
<dbReference type="HAMAP" id="MF_00149">
    <property type="entry name" value="DNA_mis_repair"/>
    <property type="match status" value="1"/>
</dbReference>
<dbReference type="RefSeq" id="WP_341469821.1">
    <property type="nucleotide sequence ID" value="NZ_CP128399.1"/>
</dbReference>
<dbReference type="InterPro" id="IPR020568">
    <property type="entry name" value="Ribosomal_Su5_D2-typ_SF"/>
</dbReference>
<reference evidence="8" key="2">
    <citation type="journal article" date="2024" name="Nature">
        <title>Anoxygenic phototroph of the Chloroflexota uses a type I reaction centre.</title>
        <authorList>
            <person name="Tsuji J.M."/>
            <person name="Shaw N.A."/>
            <person name="Nagashima S."/>
            <person name="Venkiteswaran J.J."/>
            <person name="Schiff S.L."/>
            <person name="Watanabe T."/>
            <person name="Fukui M."/>
            <person name="Hanada S."/>
            <person name="Tank M."/>
            <person name="Neufeld J.D."/>
        </authorList>
    </citation>
    <scope>NUCLEOTIDE SEQUENCE</scope>
    <source>
        <strain evidence="8">L227-S17</strain>
    </source>
</reference>
<dbReference type="NCBIfam" id="TIGR00585">
    <property type="entry name" value="mutl"/>
    <property type="match status" value="1"/>
</dbReference>
<dbReference type="SMART" id="SM01340">
    <property type="entry name" value="DNA_mis_repair"/>
    <property type="match status" value="1"/>
</dbReference>
<feature type="domain" description="MutL C-terminal dimerisation" evidence="5">
    <location>
        <begin position="434"/>
        <end position="594"/>
    </location>
</feature>
<dbReference type="Pfam" id="PF13589">
    <property type="entry name" value="HATPase_c_3"/>
    <property type="match status" value="1"/>
</dbReference>
<dbReference type="InterPro" id="IPR036890">
    <property type="entry name" value="HATPase_C_sf"/>
</dbReference>
<evidence type="ECO:0000313" key="9">
    <source>
        <dbReference type="Proteomes" id="UP000521676"/>
    </source>
</evidence>
<dbReference type="Proteomes" id="UP001431572">
    <property type="component" value="Chromosome 1"/>
</dbReference>
<comment type="similarity">
    <text evidence="1 4">Belongs to the DNA mismatch repair MutL/HexB family.</text>
</comment>
<dbReference type="GO" id="GO:0032300">
    <property type="term" value="C:mismatch repair complex"/>
    <property type="evidence" value="ECO:0007669"/>
    <property type="project" value="InterPro"/>
</dbReference>
<evidence type="ECO:0000259" key="5">
    <source>
        <dbReference type="SMART" id="SM00853"/>
    </source>
</evidence>
<dbReference type="Pfam" id="PF01119">
    <property type="entry name" value="DNA_mis_repair"/>
    <property type="match status" value="1"/>
</dbReference>
<dbReference type="EMBL" id="JACATZ010000001">
    <property type="protein sequence ID" value="NWJ46071.1"/>
    <property type="molecule type" value="Genomic_DNA"/>
</dbReference>
<evidence type="ECO:0000313" key="8">
    <source>
        <dbReference type="EMBL" id="WJW67931.1"/>
    </source>
</evidence>
<dbReference type="InterPro" id="IPR014762">
    <property type="entry name" value="DNA_mismatch_repair_CS"/>
</dbReference>
<dbReference type="SUPFAM" id="SSF118116">
    <property type="entry name" value="DNA mismatch repair protein MutL"/>
    <property type="match status" value="1"/>
</dbReference>
<dbReference type="InterPro" id="IPR014790">
    <property type="entry name" value="MutL_C"/>
</dbReference>
<evidence type="ECO:0000256" key="2">
    <source>
        <dbReference type="ARBA" id="ARBA00022763"/>
    </source>
</evidence>
<evidence type="ECO:0000256" key="1">
    <source>
        <dbReference type="ARBA" id="ARBA00006082"/>
    </source>
</evidence>
<dbReference type="InterPro" id="IPR038973">
    <property type="entry name" value="MutL/Mlh/Pms-like"/>
</dbReference>
<dbReference type="InterPro" id="IPR042121">
    <property type="entry name" value="MutL_C_regsub"/>
</dbReference>
<keyword evidence="7" id="KW-0540">Nuclease</keyword>
<dbReference type="SUPFAM" id="SSF54211">
    <property type="entry name" value="Ribosomal protein S5 domain 2-like"/>
    <property type="match status" value="1"/>
</dbReference>
<proteinExistence type="inferred from homology"/>
<dbReference type="SUPFAM" id="SSF55874">
    <property type="entry name" value="ATPase domain of HSP90 chaperone/DNA topoisomerase II/histidine kinase"/>
    <property type="match status" value="1"/>
</dbReference>
<evidence type="ECO:0000259" key="6">
    <source>
        <dbReference type="SMART" id="SM01340"/>
    </source>
</evidence>
<evidence type="ECO:0000256" key="4">
    <source>
        <dbReference type="HAMAP-Rule" id="MF_00149"/>
    </source>
</evidence>
<organism evidence="7 9">
    <name type="scientific">Candidatus Chlorohelix allophototropha</name>
    <dbReference type="NCBI Taxonomy" id="3003348"/>
    <lineage>
        <taxon>Bacteria</taxon>
        <taxon>Bacillati</taxon>
        <taxon>Chloroflexota</taxon>
        <taxon>Chloroflexia</taxon>
        <taxon>Candidatus Chloroheliales</taxon>
        <taxon>Candidatus Chloroheliaceae</taxon>
        <taxon>Candidatus Chlorohelix</taxon>
    </lineage>
</organism>
<dbReference type="InterPro" id="IPR013507">
    <property type="entry name" value="DNA_mismatch_S5_2-like"/>
</dbReference>
<gene>
    <name evidence="4 7" type="primary">mutL</name>
    <name evidence="7" type="ORF">HXX08_09355</name>
    <name evidence="8" type="ORF">OZ401_001215</name>
</gene>
<accession>A0A8T7M2A0</accession>
<dbReference type="PANTHER" id="PTHR10073:SF12">
    <property type="entry name" value="DNA MISMATCH REPAIR PROTEIN MLH1"/>
    <property type="match status" value="1"/>
</dbReference>
<keyword evidence="7" id="KW-0378">Hydrolase</keyword>
<dbReference type="Gene3D" id="3.30.1370.100">
    <property type="entry name" value="MutL, C-terminal domain, regulatory subdomain"/>
    <property type="match status" value="1"/>
</dbReference>
<dbReference type="CDD" id="cd00782">
    <property type="entry name" value="MutL_Trans"/>
    <property type="match status" value="1"/>
</dbReference>
<keyword evidence="3 4" id="KW-0234">DNA repair</keyword>
<evidence type="ECO:0000313" key="7">
    <source>
        <dbReference type="EMBL" id="NWJ46071.1"/>
    </source>
</evidence>
<dbReference type="GO" id="GO:0030983">
    <property type="term" value="F:mismatched DNA binding"/>
    <property type="evidence" value="ECO:0007669"/>
    <property type="project" value="InterPro"/>
</dbReference>
<dbReference type="Gene3D" id="3.30.1540.20">
    <property type="entry name" value="MutL, C-terminal domain, dimerisation subdomain"/>
    <property type="match status" value="1"/>
</dbReference>
<dbReference type="AlphaFoldDB" id="A0A8T7M2A0"/>
<keyword evidence="10" id="KW-1185">Reference proteome</keyword>
<keyword evidence="2 4" id="KW-0227">DNA damage</keyword>
<name>A0A8T7M2A0_9CHLR</name>
<dbReference type="InterPro" id="IPR037198">
    <property type="entry name" value="MutL_C_sf"/>
</dbReference>
<dbReference type="SMART" id="SM00853">
    <property type="entry name" value="MutL_C"/>
    <property type="match status" value="1"/>
</dbReference>
<dbReference type="InterPro" id="IPR002099">
    <property type="entry name" value="MutL/Mlh/PMS"/>
</dbReference>
<dbReference type="GO" id="GO:0006298">
    <property type="term" value="P:mismatch repair"/>
    <property type="evidence" value="ECO:0007669"/>
    <property type="project" value="UniProtKB-UniRule"/>
</dbReference>
<dbReference type="GO" id="GO:0140664">
    <property type="term" value="F:ATP-dependent DNA damage sensor activity"/>
    <property type="evidence" value="ECO:0007669"/>
    <property type="project" value="InterPro"/>
</dbReference>
<dbReference type="FunFam" id="3.30.565.10:FF:000003">
    <property type="entry name" value="DNA mismatch repair endonuclease MutL"/>
    <property type="match status" value="1"/>
</dbReference>
<dbReference type="PANTHER" id="PTHR10073">
    <property type="entry name" value="DNA MISMATCH REPAIR PROTEIN MLH, PMS, MUTL"/>
    <property type="match status" value="1"/>
</dbReference>
<dbReference type="Gene3D" id="3.30.565.10">
    <property type="entry name" value="Histidine kinase-like ATPase, C-terminal domain"/>
    <property type="match status" value="1"/>
</dbReference>
<evidence type="ECO:0000256" key="3">
    <source>
        <dbReference type="ARBA" id="ARBA00023204"/>
    </source>
</evidence>
<keyword evidence="7" id="KW-0255">Endonuclease</keyword>
<dbReference type="Gene3D" id="3.30.230.10">
    <property type="match status" value="1"/>
</dbReference>
<feature type="domain" description="DNA mismatch repair protein S5" evidence="6">
    <location>
        <begin position="209"/>
        <end position="335"/>
    </location>
</feature>
<reference evidence="7 9" key="1">
    <citation type="submission" date="2020-06" db="EMBL/GenBank/DDBJ databases">
        <title>Anoxygenic phototrophic Chloroflexota member uses a Type I reaction center.</title>
        <authorList>
            <person name="Tsuji J.M."/>
            <person name="Shaw N.A."/>
            <person name="Nagashima S."/>
            <person name="Venkiteswaran J."/>
            <person name="Schiff S.L."/>
            <person name="Hanada S."/>
            <person name="Tank M."/>
            <person name="Neufeld J.D."/>
        </authorList>
    </citation>
    <scope>NUCLEOTIDE SEQUENCE [LARGE SCALE GENOMIC DNA]</scope>
    <source>
        <strain evidence="7">L227-S17</strain>
    </source>
</reference>
<evidence type="ECO:0000313" key="10">
    <source>
        <dbReference type="Proteomes" id="UP001431572"/>
    </source>
</evidence>
<dbReference type="Proteomes" id="UP000521676">
    <property type="component" value="Unassembled WGS sequence"/>
</dbReference>
<comment type="function">
    <text evidence="4">This protein is involved in the repair of mismatches in DNA. It is required for dam-dependent methyl-directed DNA mismatch repair. May act as a 'molecular matchmaker', a protein that promotes the formation of a stable complex between two or more DNA-binding proteins in an ATP-dependent manner without itself being part of a final effector complex.</text>
</comment>
<dbReference type="CDD" id="cd16926">
    <property type="entry name" value="HATPase_MutL-MLH-PMS-like"/>
    <property type="match status" value="1"/>
</dbReference>
<protein>
    <recommendedName>
        <fullName evidence="4">DNA mismatch repair protein MutL</fullName>
    </recommendedName>
</protein>
<dbReference type="EMBL" id="CP128399">
    <property type="protein sequence ID" value="WJW67931.1"/>
    <property type="molecule type" value="Genomic_DNA"/>
</dbReference>
<dbReference type="GO" id="GO:0016887">
    <property type="term" value="F:ATP hydrolysis activity"/>
    <property type="evidence" value="ECO:0007669"/>
    <property type="project" value="InterPro"/>
</dbReference>
<sequence>MPIRVLPPEIAQKIAAGEVIERPASVIKELVENSIDAGAKNIRVEIKNGGLALMRVSDDGCGIPFEQVPTAFERHATSKIVEPDDLYRLTTLGFRGEALPSIASVSQMTLLTRPRNSEESGSEIAFEDGQRAYHRPAGAPPGTIITVRNLFYNLPARQKWSRSGTSEAGHILNILNSYALAYPEIKFALASEGRTVLQTSGNGDLRDAISKVYGAELAQAMLPIQPEEEENPEEGKSHIVVTGFTADPSASKPNRNFMQFFINRRWVQSRLLTYAVQEAYTSLIMSGRFPACVVLIEIDPAEVDVNVHPAKTEVRFLYERRIFGAVQKAVRAALVAGSKTPAWSFTAPPAPPPRSGLFQTFDRLYAPSEEGQAATPDVEMQATLDLPHNAAGVDLMDEAAFSNSFEAIAAPESVPMIAPEHSVMTKPRLPLLRVIGQVSGTYVVAEGPDGMYLIDQHAAHERVMYERFQALVNGKRVESQLLLEALLLDFTPRQRLMLENEEHRHELEELGFQLEPFGDLTYRLLAVPAMLFGRDALKSLGEMLDEAEGMRDGGCNPSGSDLLHEPDTNLPRSWRDKLSASLACHAAVRAGQTLNTEEMRELITQLERCENPRACAHGRPTMIHLSQGQLEKGFGRK</sequence>
<dbReference type="InterPro" id="IPR020667">
    <property type="entry name" value="DNA_mismatch_repair_MutL"/>
</dbReference>
<dbReference type="PROSITE" id="PS00058">
    <property type="entry name" value="DNA_MISMATCH_REPAIR_1"/>
    <property type="match status" value="1"/>
</dbReference>
<dbReference type="Pfam" id="PF08676">
    <property type="entry name" value="MutL_C"/>
    <property type="match status" value="1"/>
</dbReference>
<dbReference type="InterPro" id="IPR042120">
    <property type="entry name" value="MutL_C_dimsub"/>
</dbReference>
<dbReference type="GO" id="GO:0004519">
    <property type="term" value="F:endonuclease activity"/>
    <property type="evidence" value="ECO:0007669"/>
    <property type="project" value="UniProtKB-KW"/>
</dbReference>
<dbReference type="InterPro" id="IPR014721">
    <property type="entry name" value="Ribsml_uS5_D2-typ_fold_subgr"/>
</dbReference>